<evidence type="ECO:0000313" key="1">
    <source>
        <dbReference type="EMBL" id="MDJ1168750.1"/>
    </source>
</evidence>
<dbReference type="RefSeq" id="WP_283752512.1">
    <property type="nucleotide sequence ID" value="NZ_JAQOSP010000033.1"/>
</dbReference>
<organism evidence="1 2">
    <name type="scientific">Roseofilum acuticapitatum BLCC-M154</name>
    <dbReference type="NCBI Taxonomy" id="3022444"/>
    <lineage>
        <taxon>Bacteria</taxon>
        <taxon>Bacillati</taxon>
        <taxon>Cyanobacteriota</taxon>
        <taxon>Cyanophyceae</taxon>
        <taxon>Desertifilales</taxon>
        <taxon>Desertifilaceae</taxon>
        <taxon>Roseofilum</taxon>
        <taxon>Roseofilum acuticapitatum</taxon>
    </lineage>
</organism>
<comment type="caution">
    <text evidence="1">The sequence shown here is derived from an EMBL/GenBank/DDBJ whole genome shotgun (WGS) entry which is preliminary data.</text>
</comment>
<keyword evidence="2" id="KW-1185">Reference proteome</keyword>
<accession>A0ABT7APC0</accession>
<name>A0ABT7APC0_9CYAN</name>
<protein>
    <submittedName>
        <fullName evidence="1">Uncharacterized protein</fullName>
    </submittedName>
</protein>
<gene>
    <name evidence="1" type="ORF">PMG71_04870</name>
</gene>
<sequence>MQLGNLVLGVEKKVCDRERQEQALAELSQRFLLEESINLDHQRLLGQHPLIRSLALEHYQQLIQQLQERVESA</sequence>
<reference evidence="1 2" key="1">
    <citation type="submission" date="2023-01" db="EMBL/GenBank/DDBJ databases">
        <title>Novel diversity within Roseofilum (Cyanobacteria; Desertifilaceae) from marine benthic mats with descriptions of four novel species.</title>
        <authorList>
            <person name="Wang Y."/>
            <person name="Berthold D.E."/>
            <person name="Hu J."/>
            <person name="Lefler F.W."/>
            <person name="Laughinghouse H.D. IV."/>
        </authorList>
    </citation>
    <scope>NUCLEOTIDE SEQUENCE [LARGE SCALE GENOMIC DNA]</scope>
    <source>
        <strain evidence="1 2">BLCC-M154</strain>
    </source>
</reference>
<evidence type="ECO:0000313" key="2">
    <source>
        <dbReference type="Proteomes" id="UP001235303"/>
    </source>
</evidence>
<dbReference type="Proteomes" id="UP001235303">
    <property type="component" value="Unassembled WGS sequence"/>
</dbReference>
<proteinExistence type="predicted"/>
<dbReference type="EMBL" id="JAQOSP010000033">
    <property type="protein sequence ID" value="MDJ1168750.1"/>
    <property type="molecule type" value="Genomic_DNA"/>
</dbReference>